<evidence type="ECO:0000256" key="4">
    <source>
        <dbReference type="ARBA" id="ARBA00022801"/>
    </source>
</evidence>
<gene>
    <name evidence="14" type="ORF">AT746_09380</name>
</gene>
<dbReference type="PROSITE" id="PS51892">
    <property type="entry name" value="SUBTILASE"/>
    <property type="match status" value="1"/>
</dbReference>
<proteinExistence type="inferred from homology"/>
<evidence type="ECO:0000259" key="12">
    <source>
        <dbReference type="Pfam" id="PF02225"/>
    </source>
</evidence>
<dbReference type="CDD" id="cd02120">
    <property type="entry name" value="PA_subtilisin_like"/>
    <property type="match status" value="1"/>
</dbReference>
<dbReference type="Gene3D" id="2.60.40.10">
    <property type="entry name" value="Immunoglobulins"/>
    <property type="match status" value="1"/>
</dbReference>
<dbReference type="Pfam" id="PF00082">
    <property type="entry name" value="Peptidase_S8"/>
    <property type="match status" value="1"/>
</dbReference>
<dbReference type="PANTHER" id="PTHR10795">
    <property type="entry name" value="PROPROTEIN CONVERTASE SUBTILISIN/KEXIN"/>
    <property type="match status" value="1"/>
</dbReference>
<dbReference type="PROSITE" id="PS00138">
    <property type="entry name" value="SUBTILASE_SER"/>
    <property type="match status" value="1"/>
</dbReference>
<dbReference type="Pfam" id="PF05922">
    <property type="entry name" value="Inhibitor_I9"/>
    <property type="match status" value="1"/>
</dbReference>
<dbReference type="InterPro" id="IPR022398">
    <property type="entry name" value="Peptidase_S8_His-AS"/>
</dbReference>
<dbReference type="STRING" id="1526571.AT746_09380"/>
<protein>
    <recommendedName>
        <fullName evidence="16">Ig-like domain-containing protein</fullName>
    </recommendedName>
</protein>
<accession>A0A0U3AIB6</accession>
<dbReference type="EMBL" id="CP013650">
    <property type="protein sequence ID" value="ALS98449.1"/>
    <property type="molecule type" value="Genomic_DNA"/>
</dbReference>
<feature type="active site" description="Charge relay system" evidence="6 7">
    <location>
        <position position="621"/>
    </location>
</feature>
<dbReference type="KEGG" id="lal:AT746_09380"/>
<dbReference type="PROSITE" id="PS00137">
    <property type="entry name" value="SUBTILASE_HIS"/>
    <property type="match status" value="1"/>
</dbReference>
<dbReference type="InterPro" id="IPR015500">
    <property type="entry name" value="Peptidase_S8_subtilisin-rel"/>
</dbReference>
<dbReference type="InterPro" id="IPR036852">
    <property type="entry name" value="Peptidase_S8/S53_dom_sf"/>
</dbReference>
<evidence type="ECO:0000256" key="6">
    <source>
        <dbReference type="PIRSR" id="PIRSR615500-1"/>
    </source>
</evidence>
<evidence type="ECO:0000256" key="5">
    <source>
        <dbReference type="ARBA" id="ARBA00022825"/>
    </source>
</evidence>
<keyword evidence="3 10" id="KW-0732">Signal</keyword>
<evidence type="ECO:0000256" key="2">
    <source>
        <dbReference type="ARBA" id="ARBA00022670"/>
    </source>
</evidence>
<feature type="domain" description="Peptidase S8/S53" evidence="11">
    <location>
        <begin position="188"/>
        <end position="656"/>
    </location>
</feature>
<keyword evidence="15" id="KW-1185">Reference proteome</keyword>
<dbReference type="InterPro" id="IPR003137">
    <property type="entry name" value="PA_domain"/>
</dbReference>
<dbReference type="Gene3D" id="2.60.120.380">
    <property type="match status" value="1"/>
</dbReference>
<feature type="domain" description="PA" evidence="12">
    <location>
        <begin position="448"/>
        <end position="537"/>
    </location>
</feature>
<dbReference type="Gene3D" id="3.40.50.200">
    <property type="entry name" value="Peptidase S8/S53 domain"/>
    <property type="match status" value="1"/>
</dbReference>
<feature type="domain" description="Inhibitor I9" evidence="13">
    <location>
        <begin position="51"/>
        <end position="162"/>
    </location>
</feature>
<dbReference type="Pfam" id="PF22352">
    <property type="entry name" value="K319L-like_PKD"/>
    <property type="match status" value="1"/>
</dbReference>
<dbReference type="OrthoDB" id="614750at2"/>
<dbReference type="Gene3D" id="3.50.30.30">
    <property type="match status" value="1"/>
</dbReference>
<evidence type="ECO:0000313" key="15">
    <source>
        <dbReference type="Proteomes" id="UP000068447"/>
    </source>
</evidence>
<evidence type="ECO:0000256" key="8">
    <source>
        <dbReference type="RuleBase" id="RU003355"/>
    </source>
</evidence>
<name>A0A0U3AIB6_9ALTE</name>
<dbReference type="Proteomes" id="UP000068447">
    <property type="component" value="Chromosome"/>
</dbReference>
<dbReference type="InterPro" id="IPR023828">
    <property type="entry name" value="Peptidase_S8_Ser-AS"/>
</dbReference>
<dbReference type="InterPro" id="IPR010259">
    <property type="entry name" value="S8pro/Inhibitor_I9"/>
</dbReference>
<feature type="active site" description="Charge relay system" evidence="6 7">
    <location>
        <position position="269"/>
    </location>
</feature>
<dbReference type="PROSITE" id="PS00136">
    <property type="entry name" value="SUBTILASE_ASP"/>
    <property type="match status" value="1"/>
</dbReference>
<evidence type="ECO:0000256" key="1">
    <source>
        <dbReference type="ARBA" id="ARBA00011073"/>
    </source>
</evidence>
<dbReference type="GO" id="GO:0006508">
    <property type="term" value="P:proteolysis"/>
    <property type="evidence" value="ECO:0007669"/>
    <property type="project" value="UniProtKB-KW"/>
</dbReference>
<reference evidence="14 15" key="1">
    <citation type="submission" date="2015-12" db="EMBL/GenBank/DDBJ databases">
        <title>Complete genome of Lacimicrobium alkaliphilum KCTC 32984.</title>
        <authorList>
            <person name="Kim S.-G."/>
            <person name="Lee Y.-J."/>
        </authorList>
    </citation>
    <scope>NUCLEOTIDE SEQUENCE [LARGE SCALE GENOMIC DNA]</scope>
    <source>
        <strain evidence="14 15">YelD216</strain>
    </source>
</reference>
<dbReference type="Pfam" id="PF02225">
    <property type="entry name" value="PA"/>
    <property type="match status" value="1"/>
</dbReference>
<dbReference type="InterPro" id="IPR023827">
    <property type="entry name" value="Peptidase_S8_Asp-AS"/>
</dbReference>
<feature type="active site" description="Charge relay system" evidence="6 7">
    <location>
        <position position="197"/>
    </location>
</feature>
<dbReference type="InterPro" id="IPR000209">
    <property type="entry name" value="Peptidase_S8/S53_dom"/>
</dbReference>
<keyword evidence="5 7" id="KW-0720">Serine protease</keyword>
<evidence type="ECO:0000256" key="3">
    <source>
        <dbReference type="ARBA" id="ARBA00022729"/>
    </source>
</evidence>
<dbReference type="InterPro" id="IPR013783">
    <property type="entry name" value="Ig-like_fold"/>
</dbReference>
<dbReference type="GO" id="GO:0004252">
    <property type="term" value="F:serine-type endopeptidase activity"/>
    <property type="evidence" value="ECO:0007669"/>
    <property type="project" value="UniProtKB-UniRule"/>
</dbReference>
<organism evidence="14 15">
    <name type="scientific">Lacimicrobium alkaliphilum</name>
    <dbReference type="NCBI Taxonomy" id="1526571"/>
    <lineage>
        <taxon>Bacteria</taxon>
        <taxon>Pseudomonadati</taxon>
        <taxon>Pseudomonadota</taxon>
        <taxon>Gammaproteobacteria</taxon>
        <taxon>Alteromonadales</taxon>
        <taxon>Alteromonadaceae</taxon>
        <taxon>Lacimicrobium</taxon>
    </lineage>
</organism>
<feature type="chain" id="PRO_5006835967" description="Ig-like domain-containing protein" evidence="10">
    <location>
        <begin position="25"/>
        <end position="1284"/>
    </location>
</feature>
<dbReference type="InterPro" id="IPR045051">
    <property type="entry name" value="SBT"/>
</dbReference>
<feature type="signal peptide" evidence="10">
    <location>
        <begin position="1"/>
        <end position="24"/>
    </location>
</feature>
<evidence type="ECO:0000259" key="11">
    <source>
        <dbReference type="Pfam" id="PF00082"/>
    </source>
</evidence>
<evidence type="ECO:0000259" key="13">
    <source>
        <dbReference type="Pfam" id="PF05922"/>
    </source>
</evidence>
<feature type="region of interest" description="Disordered" evidence="9">
    <location>
        <begin position="1120"/>
        <end position="1152"/>
    </location>
</feature>
<dbReference type="PRINTS" id="PR00723">
    <property type="entry name" value="SUBTILISIN"/>
</dbReference>
<evidence type="ECO:0000256" key="9">
    <source>
        <dbReference type="SAM" id="MobiDB-lite"/>
    </source>
</evidence>
<keyword evidence="2 7" id="KW-0645">Protease</keyword>
<evidence type="ECO:0000256" key="10">
    <source>
        <dbReference type="SAM" id="SignalP"/>
    </source>
</evidence>
<keyword evidence="4 7" id="KW-0378">Hydrolase</keyword>
<evidence type="ECO:0000313" key="14">
    <source>
        <dbReference type="EMBL" id="ALS98449.1"/>
    </source>
</evidence>
<dbReference type="RefSeq" id="WP_062479626.1">
    <property type="nucleotide sequence ID" value="NZ_CP013650.1"/>
</dbReference>
<sequence>MNMPMKMLSAAVSACLLLQSAALSQGMTKPQLSKQQNKFAKEPGLAAGVYTYIVRLQSPSVAALSRQFNKTGPQSTLSTDNLGGFRRLDASSSQVQRYAATLRQQQQDFLARIPGSIRAKAPLANFQYALNALVLELTQKQAAEIARLPEVAFVERSRLVPLNSDSGPGWTGADLVWSGQQGQEAFQGEGIIVGVLDTGINTDHPSFSETAGDGYQHQNPLGTYLGDCVSEPALCNNKLIGVYSYDRITSQYDDFAPGTPEVGEDYNGHGSHVAGVAAGNVLLNQPLLDASGDAMPDFTFDRIAGIAPRANIISYQVCEPGEDDSIGFSGCWTDLVVAAVEQAIIDGVDVLNHSIGAELTSPWQGSKGLAFLNAREAGVIVTHSAGNSGPQPETASSDASAPWVLTVGAYTHDRVFSSKTLNSFSGGDTAAPSTIEGEGKTAGISAAIVYAGDFTNPNGADGDPAQCLQPFPAGTFNGEIVLCERGEIARVDKGKHVKAGGAGGMVLANIDGGAENLVADNHVLPAIQITAADGNALRSWLASGTGHQARISASEIGSEPELANIAADFTSRGPNNLLSDVITPSMVAPGVEIWSAYADEQPEGFKDIPDPADFAFLSGTSMAAPSVAGAAALLRGLHPDWSAAEIQSALMLTANPVTFKEDGVTLSDPFDMGSGMLNVSAAAQSGLVMDISIAEYQAANPDNGGEPAALNLASVADADCFSSCSWIRRLKGTQSDSWVATVVNTNSAAEITVLPEQFSIDASEVQTLSIAADASSATEGEWVFASVQLESSTGQKLSMPVAVQPKLTTLPEHLVIEARRDADSLLIDDVRTVDIEDLTVRSYGLTVAQSQQDQVAEDSDNADVFDDLNDGVATFTFNLPPQSKRFIVEITQSQAPDLDLWLGRDANNDGIAQESELVTLSAGSTALEKIELALPDAGNYWVLVQNWQGSGSAKDGFTLSHAIVDGSQSDNLTLSGPQSVSAQQPFTLRVGWDLDMQTGDKVYGALDLGTDTDVPGNLGLFLVDLTRQEDDVTLSLLSAQRVQPGDQVSYQVRVAANPDSENRSYRIDAHVPDNTQLLSESVSGDFSLTENGIRWQVLKAAGTGGASILSFTLQIDDDHPGGPVDVSLSSQLPQHPGTKEEQHAPTPRVQVEGPPQVLINNQNEASISATSGDSVTLMATASDPNDDPLTVSWQQTSGSSVTFDQTVLQPSVRLPVVSSPTTLGFQVTVTDQTGLSSQANVLVTVNPRAAQNNSGSGGGSLSLSLWAVLLLALSRIVIAASREH</sequence>
<comment type="similarity">
    <text evidence="1 7 8">Belongs to the peptidase S8 family.</text>
</comment>
<evidence type="ECO:0000256" key="7">
    <source>
        <dbReference type="PROSITE-ProRule" id="PRU01240"/>
    </source>
</evidence>
<evidence type="ECO:0008006" key="16">
    <source>
        <dbReference type="Google" id="ProtNLM"/>
    </source>
</evidence>
<dbReference type="SUPFAM" id="SSF52743">
    <property type="entry name" value="Subtilisin-like"/>
    <property type="match status" value="1"/>
</dbReference>